<evidence type="ECO:0000313" key="7">
    <source>
        <dbReference type="EMBL" id="MBC5842339.1"/>
    </source>
</evidence>
<feature type="repeat" description="TPR" evidence="4">
    <location>
        <begin position="207"/>
        <end position="240"/>
    </location>
</feature>
<dbReference type="Gene3D" id="3.30.565.10">
    <property type="entry name" value="Histidine kinase-like ATPase, C-terminal domain"/>
    <property type="match status" value="1"/>
</dbReference>
<dbReference type="InterPro" id="IPR019734">
    <property type="entry name" value="TPR_rpt"/>
</dbReference>
<dbReference type="Pfam" id="PF02518">
    <property type="entry name" value="HATPase_c"/>
    <property type="match status" value="1"/>
</dbReference>
<keyword evidence="3" id="KW-0597">Phosphoprotein</keyword>
<evidence type="ECO:0000256" key="3">
    <source>
        <dbReference type="ARBA" id="ARBA00022553"/>
    </source>
</evidence>
<keyword evidence="5" id="KW-0472">Membrane</keyword>
<dbReference type="InterPro" id="IPR011990">
    <property type="entry name" value="TPR-like_helical_dom_sf"/>
</dbReference>
<evidence type="ECO:0000313" key="8">
    <source>
        <dbReference type="Proteomes" id="UP000629963"/>
    </source>
</evidence>
<dbReference type="Proteomes" id="UP000629963">
    <property type="component" value="Unassembled WGS sequence"/>
</dbReference>
<reference evidence="7 8" key="1">
    <citation type="submission" date="2020-08" db="EMBL/GenBank/DDBJ databases">
        <title>Description of novel Flavobacterium F-380 isolate.</title>
        <authorList>
            <person name="Saticioglu I.B."/>
            <person name="Duman M."/>
            <person name="Altun S."/>
        </authorList>
    </citation>
    <scope>NUCLEOTIDE SEQUENCE [LARGE SCALE GENOMIC DNA]</scope>
    <source>
        <strain evidence="7 8">F-380</strain>
    </source>
</reference>
<evidence type="ECO:0000256" key="5">
    <source>
        <dbReference type="SAM" id="Phobius"/>
    </source>
</evidence>
<dbReference type="RefSeq" id="WP_187010831.1">
    <property type="nucleotide sequence ID" value="NZ_JACRUI010000004.1"/>
</dbReference>
<proteinExistence type="predicted"/>
<dbReference type="PRINTS" id="PR00344">
    <property type="entry name" value="BCTRLSENSOR"/>
</dbReference>
<comment type="catalytic activity">
    <reaction evidence="1">
        <text>ATP + protein L-histidine = ADP + protein N-phospho-L-histidine.</text>
        <dbReference type="EC" id="2.7.13.3"/>
    </reaction>
</comment>
<dbReference type="EC" id="2.7.13.3" evidence="2"/>
<evidence type="ECO:0000256" key="2">
    <source>
        <dbReference type="ARBA" id="ARBA00012438"/>
    </source>
</evidence>
<organism evidence="7 8">
    <name type="scientific">Flavobacterium kayseriense</name>
    <dbReference type="NCBI Taxonomy" id="2764714"/>
    <lineage>
        <taxon>Bacteria</taxon>
        <taxon>Pseudomonadati</taxon>
        <taxon>Bacteroidota</taxon>
        <taxon>Flavobacteriia</taxon>
        <taxon>Flavobacteriales</taxon>
        <taxon>Flavobacteriaceae</taxon>
        <taxon>Flavobacterium</taxon>
    </lineage>
</organism>
<dbReference type="EMBL" id="JACRUJ010000004">
    <property type="protein sequence ID" value="MBC5842339.1"/>
    <property type="molecule type" value="Genomic_DNA"/>
</dbReference>
<feature type="domain" description="Histidine kinase" evidence="6">
    <location>
        <begin position="474"/>
        <end position="688"/>
    </location>
</feature>
<evidence type="ECO:0000256" key="4">
    <source>
        <dbReference type="PROSITE-ProRule" id="PRU00339"/>
    </source>
</evidence>
<dbReference type="PROSITE" id="PS50005">
    <property type="entry name" value="TPR"/>
    <property type="match status" value="1"/>
</dbReference>
<accession>A0ABR7J9Z2</accession>
<dbReference type="InterPro" id="IPR005467">
    <property type="entry name" value="His_kinase_dom"/>
</dbReference>
<keyword evidence="4" id="KW-0802">TPR repeat</keyword>
<keyword evidence="5" id="KW-1133">Transmembrane helix</keyword>
<dbReference type="PROSITE" id="PS50109">
    <property type="entry name" value="HIS_KIN"/>
    <property type="match status" value="1"/>
</dbReference>
<dbReference type="SUPFAM" id="SSF48452">
    <property type="entry name" value="TPR-like"/>
    <property type="match status" value="2"/>
</dbReference>
<dbReference type="InterPro" id="IPR003594">
    <property type="entry name" value="HATPase_dom"/>
</dbReference>
<dbReference type="InterPro" id="IPR004358">
    <property type="entry name" value="Sig_transdc_His_kin-like_C"/>
</dbReference>
<dbReference type="SUPFAM" id="SSF47384">
    <property type="entry name" value="Homodimeric domain of signal transducing histidine kinase"/>
    <property type="match status" value="1"/>
</dbReference>
<dbReference type="InterPro" id="IPR036890">
    <property type="entry name" value="HATPase_C_sf"/>
</dbReference>
<dbReference type="InterPro" id="IPR036097">
    <property type="entry name" value="HisK_dim/P_sf"/>
</dbReference>
<keyword evidence="8" id="KW-1185">Reference proteome</keyword>
<dbReference type="SMART" id="SM00028">
    <property type="entry name" value="TPR"/>
    <property type="match status" value="4"/>
</dbReference>
<sequence>MKNTQTKIFLVFSILLFLSGVFFYFHKDKSLDFFNEVGKTEIDKSFIFKYNKAEDYALNHLYKIDSVVANSNLTLSSKVKIYDYKKYFYEVIIKDYQTAHRYADSAFVLVRDQDPKKHKDDFAMAYLGKGDVYYSQNKFNEAFYFYYKARQFGLKYFDNCIKSDYSYRIGMIYYKQGFFEDARLNFSQALIEIGNCEDSFDNYYRKQEILSNIGLCYFHLKNYDSAGSYYDKALQYVQSNSSKYTNKKKSNEEAKGVIYGNIGNVYQEKGKLALAKEAYTKNVNINMRATYDIANAQLSYISLAELLLSEKKMDSAFVALNKIKSSFDKVSTKKGEVEWNRVMWQYYVQGGNRVEAYKYLESFHNKKEQWLATDIADNQIDLADQYALFEDQRNAENLKAENSLKNLYLFITIFIAIVATAFLVFIWISWRTSKKNVSKLNKLMGTILTQNGELEFAFMSLSESTSAKEKLIKLVAHDLRAPLACMSMVTTLIEEEENETERSTLMTLMKDSCNTALGLVDETLKSSSDPTSYELKRNIGINSFIIECIPLLEILGLKKQIRVLTDLPENEILVNLDSGRFKRVINNLVVNAIKFSLPGSKIKISVTQENNVVIIAIKDQGVGIASDQLVSLFDGSDTFKRIGTSGEPSYGLGLSFCKHVVTEHNGHIRVNSLEGKGSTFYIQLPTAE</sequence>
<gene>
    <name evidence="7" type="ORF">H8R23_13060</name>
</gene>
<evidence type="ECO:0000259" key="6">
    <source>
        <dbReference type="PROSITE" id="PS50109"/>
    </source>
</evidence>
<dbReference type="Gene3D" id="1.10.287.130">
    <property type="match status" value="1"/>
</dbReference>
<feature type="transmembrane region" description="Helical" evidence="5">
    <location>
        <begin position="407"/>
        <end position="430"/>
    </location>
</feature>
<dbReference type="Gene3D" id="1.25.40.10">
    <property type="entry name" value="Tetratricopeptide repeat domain"/>
    <property type="match status" value="2"/>
</dbReference>
<evidence type="ECO:0000256" key="1">
    <source>
        <dbReference type="ARBA" id="ARBA00000085"/>
    </source>
</evidence>
<dbReference type="PANTHER" id="PTHR43547:SF2">
    <property type="entry name" value="HYBRID SIGNAL TRANSDUCTION HISTIDINE KINASE C"/>
    <property type="match status" value="1"/>
</dbReference>
<dbReference type="PANTHER" id="PTHR43547">
    <property type="entry name" value="TWO-COMPONENT HISTIDINE KINASE"/>
    <property type="match status" value="1"/>
</dbReference>
<comment type="caution">
    <text evidence="7">The sequence shown here is derived from an EMBL/GenBank/DDBJ whole genome shotgun (WGS) entry which is preliminary data.</text>
</comment>
<keyword evidence="5" id="KW-0812">Transmembrane</keyword>
<dbReference type="Pfam" id="PF13181">
    <property type="entry name" value="TPR_8"/>
    <property type="match status" value="1"/>
</dbReference>
<dbReference type="SUPFAM" id="SSF55874">
    <property type="entry name" value="ATPase domain of HSP90 chaperone/DNA topoisomerase II/histidine kinase"/>
    <property type="match status" value="1"/>
</dbReference>
<protein>
    <recommendedName>
        <fullName evidence="2">histidine kinase</fullName>
        <ecNumber evidence="2">2.7.13.3</ecNumber>
    </recommendedName>
</protein>
<dbReference type="Pfam" id="PF13432">
    <property type="entry name" value="TPR_16"/>
    <property type="match status" value="1"/>
</dbReference>
<name>A0ABR7J9Z2_9FLAO</name>
<dbReference type="SMART" id="SM00387">
    <property type="entry name" value="HATPase_c"/>
    <property type="match status" value="1"/>
</dbReference>